<evidence type="ECO:0000256" key="1">
    <source>
        <dbReference type="ARBA" id="ARBA00022679"/>
    </source>
</evidence>
<protein>
    <submittedName>
        <fullName evidence="4">Thiosulfate sulfurtransferase</fullName>
    </submittedName>
</protein>
<keyword evidence="1 4" id="KW-0808">Transferase</keyword>
<feature type="domain" description="Rhodanese" evidence="3">
    <location>
        <begin position="167"/>
        <end position="274"/>
    </location>
</feature>
<dbReference type="SMART" id="SM00450">
    <property type="entry name" value="RHOD"/>
    <property type="match status" value="2"/>
</dbReference>
<organism evidence="4 5">
    <name type="scientific">Halotalea alkalilenta</name>
    <dbReference type="NCBI Taxonomy" id="376489"/>
    <lineage>
        <taxon>Bacteria</taxon>
        <taxon>Pseudomonadati</taxon>
        <taxon>Pseudomonadota</taxon>
        <taxon>Gammaproteobacteria</taxon>
        <taxon>Oceanospirillales</taxon>
        <taxon>Halomonadaceae</taxon>
        <taxon>Halotalea</taxon>
    </lineage>
</organism>
<name>A0A172YFB1_9GAMM</name>
<dbReference type="PANTHER" id="PTHR11364">
    <property type="entry name" value="THIOSULFATE SULFERTANSFERASE"/>
    <property type="match status" value="1"/>
</dbReference>
<dbReference type="InterPro" id="IPR001763">
    <property type="entry name" value="Rhodanese-like_dom"/>
</dbReference>
<evidence type="ECO:0000256" key="2">
    <source>
        <dbReference type="ARBA" id="ARBA00022737"/>
    </source>
</evidence>
<evidence type="ECO:0000259" key="3">
    <source>
        <dbReference type="PROSITE" id="PS50206"/>
    </source>
</evidence>
<proteinExistence type="predicted"/>
<dbReference type="InterPro" id="IPR036873">
    <property type="entry name" value="Rhodanese-like_dom_sf"/>
</dbReference>
<dbReference type="PROSITE" id="PS50206">
    <property type="entry name" value="RHODANESE_3"/>
    <property type="match status" value="2"/>
</dbReference>
<dbReference type="CDD" id="cd01449">
    <property type="entry name" value="TST_Repeat_2"/>
    <property type="match status" value="1"/>
</dbReference>
<dbReference type="CDD" id="cd01448">
    <property type="entry name" value="TST_Repeat_1"/>
    <property type="match status" value="1"/>
</dbReference>
<keyword evidence="5" id="KW-1185">Reference proteome</keyword>
<feature type="domain" description="Rhodanese" evidence="3">
    <location>
        <begin position="17"/>
        <end position="139"/>
    </location>
</feature>
<dbReference type="Proteomes" id="UP000077875">
    <property type="component" value="Chromosome"/>
</dbReference>
<dbReference type="AlphaFoldDB" id="A0A172YFB1"/>
<evidence type="ECO:0000313" key="4">
    <source>
        <dbReference type="EMBL" id="ANF57958.1"/>
    </source>
</evidence>
<dbReference type="EMBL" id="CP015243">
    <property type="protein sequence ID" value="ANF57958.1"/>
    <property type="molecule type" value="Genomic_DNA"/>
</dbReference>
<dbReference type="STRING" id="376489.A5892_11230"/>
<dbReference type="Pfam" id="PF00581">
    <property type="entry name" value="Rhodanese"/>
    <property type="match status" value="2"/>
</dbReference>
<keyword evidence="2" id="KW-0677">Repeat</keyword>
<dbReference type="PANTHER" id="PTHR11364:SF27">
    <property type="entry name" value="SULFURTRANSFERASE"/>
    <property type="match status" value="1"/>
</dbReference>
<dbReference type="GO" id="GO:0004792">
    <property type="term" value="F:thiosulfate-cyanide sulfurtransferase activity"/>
    <property type="evidence" value="ECO:0007669"/>
    <property type="project" value="TreeGrafter"/>
</dbReference>
<sequence>MHSPLVDVATLEAWLNESPPPLLFDCRARLNDTGSGRAAWLEARLPGADHLDLDRDLSAPMREDGAGGRHPLPSAERFAETLRAHVVEPGRRVVVYDDTGGQIAAARAWWMLRWAGHRNVHLLDGGWQAWCQAGLPVDHGEPDAAAAASQWQPSFDDSMIASADEVASGEAVLLDARALERFRGEVEPLDPIAGHIPRARSLPSSATLDAAGRWRDAAALRALLPEGEDVIGYCGSGVSACQLILAHAIAGLPLPRLYPGSWSEWSRTPGRPVATGD</sequence>
<gene>
    <name evidence="4" type="ORF">A5892_11230</name>
</gene>
<evidence type="ECO:0000313" key="5">
    <source>
        <dbReference type="Proteomes" id="UP000077875"/>
    </source>
</evidence>
<accession>A0A172YFB1</accession>
<dbReference type="InterPro" id="IPR045078">
    <property type="entry name" value="TST/MPST-like"/>
</dbReference>
<dbReference type="KEGG" id="haa:A5892_11230"/>
<dbReference type="RefSeq" id="WP_064122875.1">
    <property type="nucleotide sequence ID" value="NZ_CP015243.1"/>
</dbReference>
<dbReference type="SUPFAM" id="SSF52821">
    <property type="entry name" value="Rhodanese/Cell cycle control phosphatase"/>
    <property type="match status" value="2"/>
</dbReference>
<dbReference type="Gene3D" id="3.40.250.10">
    <property type="entry name" value="Rhodanese-like domain"/>
    <property type="match status" value="2"/>
</dbReference>
<reference evidence="4 5" key="1">
    <citation type="submission" date="2016-04" db="EMBL/GenBank/DDBJ databases">
        <title>Complete Genome Sequence of Halotalea alkalilenta IHB B 13600.</title>
        <authorList>
            <person name="Swarnkar M.K."/>
            <person name="Sharma A."/>
            <person name="Kaushal K."/>
            <person name="Soni R."/>
            <person name="Rana S."/>
            <person name="Singh A.K."/>
            <person name="Gulati A."/>
        </authorList>
    </citation>
    <scope>NUCLEOTIDE SEQUENCE [LARGE SCALE GENOMIC DNA]</scope>
    <source>
        <strain evidence="4 5">IHB B 13600</strain>
    </source>
</reference>